<accession>A0A7R8H0A9</accession>
<evidence type="ECO:0000256" key="1">
    <source>
        <dbReference type="SAM" id="MobiDB-lite"/>
    </source>
</evidence>
<feature type="compositionally biased region" description="Polar residues" evidence="1">
    <location>
        <begin position="72"/>
        <end position="83"/>
    </location>
</feature>
<feature type="region of interest" description="Disordered" evidence="1">
    <location>
        <begin position="1"/>
        <end position="107"/>
    </location>
</feature>
<feature type="compositionally biased region" description="Pro residues" evidence="1">
    <location>
        <begin position="94"/>
        <end position="104"/>
    </location>
</feature>
<dbReference type="AlphaFoldDB" id="A0A7R8H0A9"/>
<evidence type="ECO:0000313" key="3">
    <source>
        <dbReference type="Proteomes" id="UP000675881"/>
    </source>
</evidence>
<gene>
    <name evidence="2" type="ORF">LSAA_1268</name>
</gene>
<name>A0A7R8H0A9_LEPSM</name>
<feature type="compositionally biased region" description="Basic and acidic residues" evidence="1">
    <location>
        <begin position="30"/>
        <end position="41"/>
    </location>
</feature>
<sequence length="192" mass="21671">MKDASKFHNMKKTQRSYQPPPKAVQQYEEMVARKMNVDRRSSTPTPPPPPLPSHGYGDEEFSLGIDIPYADFSSNNVTPTPTSGELEDLEQESVPPPRPIPPSPVNLRSLLRSRSSLPYCSHDEDGSRKVHFSEIDQVKVLSMESLLSTINSETSEPIYSNLPSPPSSQIETAFHQSRNYYQVRPPYRNQTV</sequence>
<dbReference type="Proteomes" id="UP000675881">
    <property type="component" value="Chromosome 1"/>
</dbReference>
<evidence type="ECO:0000313" key="2">
    <source>
        <dbReference type="EMBL" id="CAF2765576.1"/>
    </source>
</evidence>
<protein>
    <submittedName>
        <fullName evidence="2">(salmon louse) hypothetical protein</fullName>
    </submittedName>
</protein>
<proteinExistence type="predicted"/>
<keyword evidence="3" id="KW-1185">Reference proteome</keyword>
<reference evidence="2" key="1">
    <citation type="submission" date="2021-02" db="EMBL/GenBank/DDBJ databases">
        <authorList>
            <person name="Bekaert M."/>
        </authorList>
    </citation>
    <scope>NUCLEOTIDE SEQUENCE</scope>
    <source>
        <strain evidence="2">IoA-00</strain>
    </source>
</reference>
<dbReference type="EMBL" id="HG994580">
    <property type="protein sequence ID" value="CAF2765576.1"/>
    <property type="molecule type" value="Genomic_DNA"/>
</dbReference>
<organism evidence="2 3">
    <name type="scientific">Lepeophtheirus salmonis</name>
    <name type="common">Salmon louse</name>
    <name type="synonym">Caligus salmonis</name>
    <dbReference type="NCBI Taxonomy" id="72036"/>
    <lineage>
        <taxon>Eukaryota</taxon>
        <taxon>Metazoa</taxon>
        <taxon>Ecdysozoa</taxon>
        <taxon>Arthropoda</taxon>
        <taxon>Crustacea</taxon>
        <taxon>Multicrustacea</taxon>
        <taxon>Hexanauplia</taxon>
        <taxon>Copepoda</taxon>
        <taxon>Siphonostomatoida</taxon>
        <taxon>Caligidae</taxon>
        <taxon>Lepeophtheirus</taxon>
    </lineage>
</organism>